<evidence type="ECO:0000313" key="2">
    <source>
        <dbReference type="Proteomes" id="UP000257109"/>
    </source>
</evidence>
<protein>
    <submittedName>
        <fullName evidence="1">Uncharacterized protein</fullName>
    </submittedName>
</protein>
<gene>
    <name evidence="1" type="ORF">CR513_55981</name>
</gene>
<keyword evidence="2" id="KW-1185">Reference proteome</keyword>
<dbReference type="PANTHER" id="PTHR35046">
    <property type="entry name" value="ZINC KNUCKLE (CCHC-TYPE) FAMILY PROTEIN"/>
    <property type="match status" value="1"/>
</dbReference>
<name>A0A371EH49_MUCPR</name>
<accession>A0A371EH49</accession>
<dbReference type="InterPro" id="IPR043128">
    <property type="entry name" value="Rev_trsase/Diguanyl_cyclase"/>
</dbReference>
<dbReference type="PANTHER" id="PTHR35046:SF9">
    <property type="entry name" value="RNA-DIRECTED DNA POLYMERASE"/>
    <property type="match status" value="1"/>
</dbReference>
<dbReference type="EMBL" id="QJKJ01013943">
    <property type="protein sequence ID" value="RDX65365.1"/>
    <property type="molecule type" value="Genomic_DNA"/>
</dbReference>
<dbReference type="InterPro" id="IPR043502">
    <property type="entry name" value="DNA/RNA_pol_sf"/>
</dbReference>
<feature type="non-terminal residue" evidence="1">
    <location>
        <position position="1"/>
    </location>
</feature>
<dbReference type="SUPFAM" id="SSF56672">
    <property type="entry name" value="DNA/RNA polymerases"/>
    <property type="match status" value="1"/>
</dbReference>
<organism evidence="1 2">
    <name type="scientific">Mucuna pruriens</name>
    <name type="common">Velvet bean</name>
    <name type="synonym">Dolichos pruriens</name>
    <dbReference type="NCBI Taxonomy" id="157652"/>
    <lineage>
        <taxon>Eukaryota</taxon>
        <taxon>Viridiplantae</taxon>
        <taxon>Streptophyta</taxon>
        <taxon>Embryophyta</taxon>
        <taxon>Tracheophyta</taxon>
        <taxon>Spermatophyta</taxon>
        <taxon>Magnoliopsida</taxon>
        <taxon>eudicotyledons</taxon>
        <taxon>Gunneridae</taxon>
        <taxon>Pentapetalae</taxon>
        <taxon>rosids</taxon>
        <taxon>fabids</taxon>
        <taxon>Fabales</taxon>
        <taxon>Fabaceae</taxon>
        <taxon>Papilionoideae</taxon>
        <taxon>50 kb inversion clade</taxon>
        <taxon>NPAAA clade</taxon>
        <taxon>indigoferoid/millettioid clade</taxon>
        <taxon>Phaseoleae</taxon>
        <taxon>Mucuna</taxon>
    </lineage>
</organism>
<dbReference type="Gene3D" id="3.30.70.270">
    <property type="match status" value="1"/>
</dbReference>
<dbReference type="OrthoDB" id="529980at2759"/>
<dbReference type="Proteomes" id="UP000257109">
    <property type="component" value="Unassembled WGS sequence"/>
</dbReference>
<evidence type="ECO:0000313" key="1">
    <source>
        <dbReference type="EMBL" id="RDX65365.1"/>
    </source>
</evidence>
<dbReference type="AlphaFoldDB" id="A0A371EH49"/>
<comment type="caution">
    <text evidence="1">The sequence shown here is derived from an EMBL/GenBank/DDBJ whole genome shotgun (WGS) entry which is preliminary data.</text>
</comment>
<reference evidence="1" key="1">
    <citation type="submission" date="2018-05" db="EMBL/GenBank/DDBJ databases">
        <title>Draft genome of Mucuna pruriens seed.</title>
        <authorList>
            <person name="Nnadi N.E."/>
            <person name="Vos R."/>
            <person name="Hasami M.H."/>
            <person name="Devisetty U.K."/>
            <person name="Aguiy J.C."/>
        </authorList>
    </citation>
    <scope>NUCLEOTIDE SEQUENCE [LARGE SCALE GENOMIC DNA]</scope>
    <source>
        <strain evidence="1">JCA_2017</strain>
    </source>
</reference>
<proteinExistence type="predicted"/>
<sequence length="226" mass="26497">MKKKSLLVSRKKVKKVFLARRECLFLMSTNICLIVSSPLSVLPTGFYSLIEEFKDVFQKEMPHRFRLLKGLTHKATLHNRAVYRTNLKEAKEIQHQVVKHLIPRLDDLLDELHDSNVFFIDFKTKFGLYELFVTPFDLTNAPSTFIRLMNHVLRILLAIKVDKDKEKVRSFYGLESFYRRFVKDFSTLTTPLNEIIKKIKQSQGRAFKDLKDKLTHASHLSVPKLC</sequence>